<proteinExistence type="predicted"/>
<dbReference type="OrthoDB" id="674604at2759"/>
<evidence type="ECO:0000259" key="4">
    <source>
        <dbReference type="PROSITE" id="PS50837"/>
    </source>
</evidence>
<dbReference type="PROSITE" id="PS50082">
    <property type="entry name" value="WD_REPEATS_2"/>
    <property type="match status" value="1"/>
</dbReference>
<accession>C5FZQ3</accession>
<dbReference type="EMBL" id="DS995708">
    <property type="protein sequence ID" value="EEQ35356.1"/>
    <property type="molecule type" value="Genomic_DNA"/>
</dbReference>
<dbReference type="PROSITE" id="PS50294">
    <property type="entry name" value="WD_REPEATS_REGION"/>
    <property type="match status" value="1"/>
</dbReference>
<keyword evidence="1" id="KW-0677">Repeat</keyword>
<dbReference type="HOGENOM" id="CLU_000288_6_16_1"/>
<gene>
    <name evidence="5" type="ORF">MCYG_08175</name>
</gene>
<dbReference type="Gene3D" id="2.130.10.10">
    <property type="entry name" value="YVTN repeat-like/Quinoprotein amine dehydrogenase"/>
    <property type="match status" value="1"/>
</dbReference>
<feature type="repeat" description="WD" evidence="2">
    <location>
        <begin position="626"/>
        <end position="667"/>
    </location>
</feature>
<dbReference type="InterPro" id="IPR036322">
    <property type="entry name" value="WD40_repeat_dom_sf"/>
</dbReference>
<reference evidence="6" key="1">
    <citation type="journal article" date="2012" name="MBio">
        <title>Comparative genome analysis of Trichophyton rubrum and related dermatophytes reveals candidate genes involved in infection.</title>
        <authorList>
            <person name="Martinez D.A."/>
            <person name="Oliver B.G."/>
            <person name="Graeser Y."/>
            <person name="Goldberg J.M."/>
            <person name="Li W."/>
            <person name="Martinez-Rossi N.M."/>
            <person name="Monod M."/>
            <person name="Shelest E."/>
            <person name="Barton R.C."/>
            <person name="Birch E."/>
            <person name="Brakhage A.A."/>
            <person name="Chen Z."/>
            <person name="Gurr S.J."/>
            <person name="Heiman D."/>
            <person name="Heitman J."/>
            <person name="Kosti I."/>
            <person name="Rossi A."/>
            <person name="Saif S."/>
            <person name="Samalova M."/>
            <person name="Saunders C.W."/>
            <person name="Shea T."/>
            <person name="Summerbell R.C."/>
            <person name="Xu J."/>
            <person name="Young S."/>
            <person name="Zeng Q."/>
            <person name="Birren B.W."/>
            <person name="Cuomo C.A."/>
            <person name="White T.C."/>
        </authorList>
    </citation>
    <scope>NUCLEOTIDE SEQUENCE [LARGE SCALE GENOMIC DNA]</scope>
    <source>
        <strain evidence="6">ATCC MYA-4605 / CBS 113480</strain>
    </source>
</reference>
<dbReference type="InterPro" id="IPR007111">
    <property type="entry name" value="NACHT_NTPase"/>
</dbReference>
<dbReference type="SUPFAM" id="SSF52540">
    <property type="entry name" value="P-loop containing nucleoside triphosphate hydrolases"/>
    <property type="match status" value="1"/>
</dbReference>
<protein>
    <submittedName>
        <fullName evidence="5">NWD1</fullName>
    </submittedName>
</protein>
<feature type="domain" description="NACHT" evidence="4">
    <location>
        <begin position="103"/>
        <end position="322"/>
    </location>
</feature>
<dbReference type="InterPro" id="IPR001680">
    <property type="entry name" value="WD40_rpt"/>
</dbReference>
<evidence type="ECO:0000256" key="2">
    <source>
        <dbReference type="PROSITE-ProRule" id="PRU00221"/>
    </source>
</evidence>
<organism evidence="5 6">
    <name type="scientific">Arthroderma otae (strain ATCC MYA-4605 / CBS 113480)</name>
    <name type="common">Microsporum canis</name>
    <dbReference type="NCBI Taxonomy" id="554155"/>
    <lineage>
        <taxon>Eukaryota</taxon>
        <taxon>Fungi</taxon>
        <taxon>Dikarya</taxon>
        <taxon>Ascomycota</taxon>
        <taxon>Pezizomycotina</taxon>
        <taxon>Eurotiomycetes</taxon>
        <taxon>Eurotiomycetidae</taxon>
        <taxon>Onygenales</taxon>
        <taxon>Arthrodermataceae</taxon>
        <taxon>Microsporum</taxon>
    </lineage>
</organism>
<keyword evidence="6" id="KW-1185">Reference proteome</keyword>
<dbReference type="PROSITE" id="PS50837">
    <property type="entry name" value="NACHT"/>
    <property type="match status" value="1"/>
</dbReference>
<dbReference type="STRING" id="554155.C5FZQ3"/>
<feature type="region of interest" description="Disordered" evidence="3">
    <location>
        <begin position="748"/>
        <end position="787"/>
    </location>
</feature>
<dbReference type="InterPro" id="IPR056884">
    <property type="entry name" value="NPHP3-like_N"/>
</dbReference>
<dbReference type="RefSeq" id="XP_002843092.1">
    <property type="nucleotide sequence ID" value="XM_002843046.1"/>
</dbReference>
<keyword evidence="2" id="KW-0853">WD repeat</keyword>
<dbReference type="Proteomes" id="UP000002035">
    <property type="component" value="Unassembled WGS sequence"/>
</dbReference>
<dbReference type="GeneID" id="9227650"/>
<evidence type="ECO:0000313" key="6">
    <source>
        <dbReference type="Proteomes" id="UP000002035"/>
    </source>
</evidence>
<dbReference type="eggNOG" id="KOG0266">
    <property type="taxonomic scope" value="Eukaryota"/>
</dbReference>
<sequence>MSGLEKDTEIMAGHSYKNIQITGDARAQIGDIIHYHDRVLNRGLEQGNPLDTDCQCLNDLWPDNPDYEKEGIQKSKGGLLKDSCIWVLKNPEFLRWRGDQQSRLLWVRGDPGKGKTMLLCSIIDELKKSNSEKHNLSFFFCQATNSQYNNATAVLRSLIRQMVNQQPSLIKHVRKEYDNYRDIFKRINAWITVCDIFKNILEDRTLNHNFLIIDALDECTTGLTDLLNLVRQTSATYSNLKWIVSSRHWPSIEDSLNMAAQKSLLSLELNEESISAAVAIYIKHMVEKLAKEKNYSKGTEDKVHRRLSLNANNTFLWVALVCRELARREVRLHHIDSKLDAFPPGLDQIYQRMMDQISNSEDAILCIRILAIVSVVYRPITLDELMTFIDLPDGFSNNEYLAEIIRLCGSFLTVKGPTILFIHQSAKDFLVGNPSKEKIFPSGIKNEHYTIFSQSLQAMSRILRRDIYNLKVQQPKQDPLAVVRYSCIHWVSHLIDYYSDQAPGPEEDSLGRIIYGFFSETYLYWLEALSLFGSSSEGILAISKLEYILQGSAERSQLIYLIQDARRFILNHKHVIENWPLQIYSSALIFSPARSLVKDLFASEEPVWVRMKPTVEDNWSACLQTIKGHNSSVHSVAFSHNSMLIASASCDMTVRIWSTSSGDCLQSVENGSRGPIISFDTTSSYLLTDIGAIPVPSVSDITAAPRRSPFQGWGISSTPPFLNTSLLIDFVTATISEAHFQDEVAGYKSHETDQETLSATWGLSARDKGRSSGSGSRDGLSLHREGQ</sequence>
<dbReference type="VEuPathDB" id="FungiDB:MCYG_08175"/>
<name>C5FZQ3_ARTOC</name>
<dbReference type="Gene3D" id="3.40.50.300">
    <property type="entry name" value="P-loop containing nucleotide triphosphate hydrolases"/>
    <property type="match status" value="1"/>
</dbReference>
<dbReference type="SUPFAM" id="SSF50978">
    <property type="entry name" value="WD40 repeat-like"/>
    <property type="match status" value="1"/>
</dbReference>
<evidence type="ECO:0000313" key="5">
    <source>
        <dbReference type="EMBL" id="EEQ35356.1"/>
    </source>
</evidence>
<dbReference type="InterPro" id="IPR027417">
    <property type="entry name" value="P-loop_NTPase"/>
</dbReference>
<dbReference type="Pfam" id="PF24883">
    <property type="entry name" value="NPHP3_N"/>
    <property type="match status" value="1"/>
</dbReference>
<dbReference type="InterPro" id="IPR015943">
    <property type="entry name" value="WD40/YVTN_repeat-like_dom_sf"/>
</dbReference>
<dbReference type="PANTHER" id="PTHR10039:SF14">
    <property type="entry name" value="NACHT DOMAIN-CONTAINING PROTEIN"/>
    <property type="match status" value="1"/>
</dbReference>
<dbReference type="OMA" id="PRYRASC"/>
<dbReference type="AlphaFoldDB" id="C5FZQ3"/>
<evidence type="ECO:0000256" key="3">
    <source>
        <dbReference type="SAM" id="MobiDB-lite"/>
    </source>
</evidence>
<dbReference type="PANTHER" id="PTHR10039">
    <property type="entry name" value="AMELOGENIN"/>
    <property type="match status" value="1"/>
</dbReference>
<evidence type="ECO:0000256" key="1">
    <source>
        <dbReference type="ARBA" id="ARBA00022737"/>
    </source>
</evidence>
<dbReference type="Pfam" id="PF00400">
    <property type="entry name" value="WD40"/>
    <property type="match status" value="1"/>
</dbReference>
<dbReference type="SMART" id="SM00320">
    <property type="entry name" value="WD40"/>
    <property type="match status" value="1"/>
</dbReference>